<feature type="transmembrane region" description="Helical" evidence="1">
    <location>
        <begin position="69"/>
        <end position="93"/>
    </location>
</feature>
<gene>
    <name evidence="2" type="ORF">W7K_15590</name>
</gene>
<dbReference type="OrthoDB" id="6052089at2"/>
<dbReference type="RefSeq" id="WP_029379818.1">
    <property type="nucleotide sequence ID" value="NZ_AJLO02000033.1"/>
</dbReference>
<evidence type="ECO:0000313" key="3">
    <source>
        <dbReference type="Proteomes" id="UP000036890"/>
    </source>
</evidence>
<evidence type="ECO:0000256" key="1">
    <source>
        <dbReference type="SAM" id="Phobius"/>
    </source>
</evidence>
<accession>A0A0L8A7Q1</accession>
<protein>
    <submittedName>
        <fullName evidence="2">Membrane protein</fullName>
    </submittedName>
</protein>
<keyword evidence="1" id="KW-0812">Transmembrane</keyword>
<organism evidence="2 3">
    <name type="scientific">Stenotrophomonas geniculata N1</name>
    <dbReference type="NCBI Taxonomy" id="1167641"/>
    <lineage>
        <taxon>Bacteria</taxon>
        <taxon>Pseudomonadati</taxon>
        <taxon>Pseudomonadota</taxon>
        <taxon>Gammaproteobacteria</taxon>
        <taxon>Lysobacterales</taxon>
        <taxon>Lysobacteraceae</taxon>
        <taxon>Stenotrophomonas</taxon>
    </lineage>
</organism>
<feature type="transmembrane region" description="Helical" evidence="1">
    <location>
        <begin position="152"/>
        <end position="174"/>
    </location>
</feature>
<reference evidence="2 3" key="1">
    <citation type="journal article" date="2012" name="J. Bacteriol.">
        <title>Genome sequence of a novel nicotine-degrading strain, Pseudomonas geniculata N1.</title>
        <authorList>
            <person name="Tang H."/>
            <person name="Yu H."/>
            <person name="Tai C."/>
            <person name="Huang K."/>
            <person name="Liu Y."/>
            <person name="Wang L."/>
            <person name="Yao Y."/>
            <person name="Wu G."/>
            <person name="Xu P."/>
        </authorList>
    </citation>
    <scope>NUCLEOTIDE SEQUENCE [LARGE SCALE GENOMIC DNA]</scope>
    <source>
        <strain evidence="2 3">N1</strain>
    </source>
</reference>
<feature type="transmembrane region" description="Helical" evidence="1">
    <location>
        <begin position="105"/>
        <end position="126"/>
    </location>
</feature>
<feature type="transmembrane region" description="Helical" evidence="1">
    <location>
        <begin position="28"/>
        <end position="49"/>
    </location>
</feature>
<keyword evidence="1" id="KW-0472">Membrane</keyword>
<keyword evidence="1" id="KW-1133">Transmembrane helix</keyword>
<dbReference type="Proteomes" id="UP000036890">
    <property type="component" value="Unassembled WGS sequence"/>
</dbReference>
<name>A0A0L8A7Q1_9GAMM</name>
<proteinExistence type="predicted"/>
<dbReference type="AlphaFoldDB" id="A0A0L8A7Q1"/>
<evidence type="ECO:0000313" key="2">
    <source>
        <dbReference type="EMBL" id="KOE98251.1"/>
    </source>
</evidence>
<dbReference type="EMBL" id="AJLO02000033">
    <property type="protein sequence ID" value="KOE98251.1"/>
    <property type="molecule type" value="Genomic_DNA"/>
</dbReference>
<comment type="caution">
    <text evidence="2">The sequence shown here is derived from an EMBL/GenBank/DDBJ whole genome shotgun (WGS) entry which is preliminary data.</text>
</comment>
<sequence length="186" mass="21401">MSMSIPPIPSLVQPAYHAWVRPIAQASFWLSLLLTVYFVMQGLLLWPLHNLPIWHLVEREVQDQHLHSLIWLLAHPVAASLIVALLCLASALASWGLLRERSWGLWSFVVILLLSALTNFAIAGWLDVFMRDVIPFLSDDALLQQELHLKRWLITLTVVAMSFVFLGLQGWLAWRLLRPDIRSRFH</sequence>